<protein>
    <submittedName>
        <fullName evidence="2">Itaconyl-CoA hydratase</fullName>
    </submittedName>
</protein>
<dbReference type="EMBL" id="UGUY01000001">
    <property type="protein sequence ID" value="SUD69819.1"/>
    <property type="molecule type" value="Genomic_DNA"/>
</dbReference>
<gene>
    <name evidence="2" type="ORF">NCTC7914_03967</name>
</gene>
<dbReference type="InterPro" id="IPR039569">
    <property type="entry name" value="FAS1-like_DH_region"/>
</dbReference>
<dbReference type="Proteomes" id="UP000254602">
    <property type="component" value="Unassembled WGS sequence"/>
</dbReference>
<evidence type="ECO:0000313" key="3">
    <source>
        <dbReference type="Proteomes" id="UP000254602"/>
    </source>
</evidence>
<organism evidence="2 3">
    <name type="scientific">Pseudomonas putida</name>
    <name type="common">Arthrobacter siderocapsulatus</name>
    <dbReference type="NCBI Taxonomy" id="303"/>
    <lineage>
        <taxon>Bacteria</taxon>
        <taxon>Pseudomonadati</taxon>
        <taxon>Pseudomonadota</taxon>
        <taxon>Gammaproteobacteria</taxon>
        <taxon>Pseudomonadales</taxon>
        <taxon>Pseudomonadaceae</taxon>
        <taxon>Pseudomonas</taxon>
    </lineage>
</organism>
<dbReference type="PANTHER" id="PTHR28152:SF1">
    <property type="entry name" value="HYDROXYACYL-THIOESTER DEHYDRATASE TYPE 2, MITOCHONDRIAL"/>
    <property type="match status" value="1"/>
</dbReference>
<dbReference type="PANTHER" id="PTHR28152">
    <property type="entry name" value="HYDROXYACYL-THIOESTER DEHYDRATASE TYPE 2, MITOCHONDRIAL"/>
    <property type="match status" value="1"/>
</dbReference>
<evidence type="ECO:0000313" key="2">
    <source>
        <dbReference type="EMBL" id="SUD69819.1"/>
    </source>
</evidence>
<dbReference type="AlphaFoldDB" id="A0A379KPH1"/>
<accession>A0A379KPH1</accession>
<dbReference type="InterPro" id="IPR052741">
    <property type="entry name" value="Mitochondrial_HTD2"/>
</dbReference>
<dbReference type="InterPro" id="IPR029069">
    <property type="entry name" value="HotDog_dom_sf"/>
</dbReference>
<proteinExistence type="predicted"/>
<name>A0A379KPH1_PSEPU</name>
<dbReference type="Pfam" id="PF13452">
    <property type="entry name" value="FAS1_DH_region"/>
    <property type="match status" value="1"/>
</dbReference>
<reference evidence="2 3" key="1">
    <citation type="submission" date="2018-06" db="EMBL/GenBank/DDBJ databases">
        <authorList>
            <consortium name="Pathogen Informatics"/>
            <person name="Doyle S."/>
        </authorList>
    </citation>
    <scope>NUCLEOTIDE SEQUENCE [LARGE SCALE GENOMIC DNA]</scope>
    <source>
        <strain evidence="2 3">NCTC7914</strain>
    </source>
</reference>
<evidence type="ECO:0000259" key="1">
    <source>
        <dbReference type="Pfam" id="PF13452"/>
    </source>
</evidence>
<dbReference type="GO" id="GO:0019171">
    <property type="term" value="F:(3R)-hydroxyacyl-[acyl-carrier-protein] dehydratase activity"/>
    <property type="evidence" value="ECO:0007669"/>
    <property type="project" value="TreeGrafter"/>
</dbReference>
<sequence>MSTPAAQTWIGRSETVHDCISHNLVKRIAATLSEPAPAPGDALPALWHWAFFQQPVEAAGLGGDGHPARGGFLPPADNRNRMWAGGRLEFIRPLRIDAQVSRRSTILNVEEKHGRTGSLMFVTVQHEYVQDGQRALVEEQDIVYREPSPPKLGGTEPMPHGDWSESVQPDPTLLFRYSAVTFNGHRIHYDWPYVTETEGYPGLVVHGPLIATLNLRAFVRANPQLNVRRFSYRGVRPLICPDAFQVGGRLTGDGKAQVWAGNQAGQAQVGEIEFVQGVRP</sequence>
<feature type="domain" description="FAS1-like dehydratase" evidence="1">
    <location>
        <begin position="9"/>
        <end position="134"/>
    </location>
</feature>
<dbReference type="RefSeq" id="WP_115274880.1">
    <property type="nucleotide sequence ID" value="NZ_UGUY01000001.1"/>
</dbReference>
<dbReference type="Gene3D" id="3.10.129.10">
    <property type="entry name" value="Hotdog Thioesterase"/>
    <property type="match status" value="2"/>
</dbReference>
<dbReference type="SUPFAM" id="SSF54637">
    <property type="entry name" value="Thioesterase/thiol ester dehydrase-isomerase"/>
    <property type="match status" value="2"/>
</dbReference>